<dbReference type="OrthoDB" id="47339at2"/>
<evidence type="ECO:0000313" key="1">
    <source>
        <dbReference type="EMBL" id="ANE40646.1"/>
    </source>
</evidence>
<reference evidence="2" key="2">
    <citation type="journal article" date="2020" name="mSystems">
        <title>Genome- and Community-Level Interaction Insights into Carbon Utilization and Element Cycling Functions of Hydrothermarchaeota in Hydrothermal Sediment.</title>
        <authorList>
            <person name="Zhou Z."/>
            <person name="Liu Y."/>
            <person name="Xu W."/>
            <person name="Pan J."/>
            <person name="Luo Z.H."/>
            <person name="Li M."/>
        </authorList>
    </citation>
    <scope>NUCLEOTIDE SEQUENCE [LARGE SCALE GENOMIC DNA]</scope>
    <source>
        <strain evidence="3">SpSt-604</strain>
        <strain evidence="2">SpSt-640</strain>
    </source>
</reference>
<gene>
    <name evidence="3" type="ORF">ENT72_08525</name>
    <name evidence="2" type="ORF">ENU12_05075</name>
    <name evidence="1" type="ORF">JM64_00345</name>
</gene>
<accession>A0A172T0Z1</accession>
<protein>
    <submittedName>
        <fullName evidence="2">DUF2922 domain-containing protein</fullName>
    </submittedName>
</protein>
<proteinExistence type="predicted"/>
<organism evidence="1 4">
    <name type="scientific">Fervidobacterium pennivorans</name>
    <dbReference type="NCBI Taxonomy" id="93466"/>
    <lineage>
        <taxon>Bacteria</taxon>
        <taxon>Thermotogati</taxon>
        <taxon>Thermotogota</taxon>
        <taxon>Thermotogae</taxon>
        <taxon>Thermotogales</taxon>
        <taxon>Fervidobacteriaceae</taxon>
        <taxon>Fervidobacterium</taxon>
    </lineage>
</organism>
<dbReference type="Proteomes" id="UP000077096">
    <property type="component" value="Chromosome"/>
</dbReference>
<evidence type="ECO:0000313" key="3">
    <source>
        <dbReference type="EMBL" id="HGU42933.1"/>
    </source>
</evidence>
<dbReference type="EMBL" id="DSZT01000278">
    <property type="protein sequence ID" value="HGU42933.1"/>
    <property type="molecule type" value="Genomic_DNA"/>
</dbReference>
<dbReference type="KEGG" id="fng:JM64_00345"/>
<dbReference type="AlphaFoldDB" id="A0A172T0Z1"/>
<sequence length="72" mass="8367">MKRLTLMFRKSEGTRTRTYRLNIPEPIDNINPAELEQDMQQLKQIGVIPEGFEPDEARLTETNVQVLVNLIL</sequence>
<dbReference type="EMBL" id="DTBH01000113">
    <property type="protein sequence ID" value="HGQ77276.1"/>
    <property type="molecule type" value="Genomic_DNA"/>
</dbReference>
<evidence type="ECO:0000313" key="4">
    <source>
        <dbReference type="Proteomes" id="UP000077096"/>
    </source>
</evidence>
<evidence type="ECO:0000313" key="2">
    <source>
        <dbReference type="EMBL" id="HGQ77276.1"/>
    </source>
</evidence>
<dbReference type="InterPro" id="IPR021321">
    <property type="entry name" value="DUF2922"/>
</dbReference>
<dbReference type="PATRIC" id="fig|93466.3.peg.67"/>
<name>A0A172T0Z1_FERPE</name>
<dbReference type="EMBL" id="CP011393">
    <property type="protein sequence ID" value="ANE40646.1"/>
    <property type="molecule type" value="Genomic_DNA"/>
</dbReference>
<reference evidence="1 4" key="1">
    <citation type="submission" date="2014-08" db="EMBL/GenBank/DDBJ databases">
        <title>Fervidobacterium pennivorans DYC genome.</title>
        <authorList>
            <person name="Wushke S."/>
        </authorList>
    </citation>
    <scope>NUCLEOTIDE SEQUENCE [LARGE SCALE GENOMIC DNA]</scope>
    <source>
        <strain evidence="1 4">DYC</strain>
    </source>
</reference>
<dbReference type="Pfam" id="PF11148">
    <property type="entry name" value="DUF2922"/>
    <property type="match status" value="1"/>
</dbReference>